<dbReference type="InterPro" id="IPR058193">
    <property type="entry name" value="VanY/YodJ_core_dom"/>
</dbReference>
<comment type="caution">
    <text evidence="2">The sequence shown here is derived from an EMBL/GenBank/DDBJ whole genome shotgun (WGS) entry which is preliminary data.</text>
</comment>
<dbReference type="Gene3D" id="3.30.1380.10">
    <property type="match status" value="1"/>
</dbReference>
<name>A0ABP9AIR2_9GAMM</name>
<sequence>MRPLPRILLNTATLEAWPAWLLDARSNRDARSLARARWVLRRKRDGRYLAASLPEGWFGLDPHWTRESGLDTALDAVEAPLPHAGARAPAALPLHALRERLDALGLDADDYAARTALTLVAEPRWLAHAGFDRYRRPLWLHPGAARAWDRLRAAAQRDGVMLEAISGYRSHDYQLGIFERKRARGLTVAEILTVNAAPGFSEHHDGRALDIGTPGEPPAEESFEATDAFAWLRANAGAHGFRMSYPRDNPHGIIYEPWHWYWMHDGQHDR</sequence>
<dbReference type="Proteomes" id="UP001499959">
    <property type="component" value="Unassembled WGS sequence"/>
</dbReference>
<dbReference type="InterPro" id="IPR003709">
    <property type="entry name" value="VanY-like_core_dom"/>
</dbReference>
<dbReference type="GO" id="GO:0004180">
    <property type="term" value="F:carboxypeptidase activity"/>
    <property type="evidence" value="ECO:0007669"/>
    <property type="project" value="UniProtKB-KW"/>
</dbReference>
<dbReference type="Pfam" id="PF02557">
    <property type="entry name" value="VanY"/>
    <property type="match status" value="1"/>
</dbReference>
<protein>
    <submittedName>
        <fullName evidence="2">D-alanyl-D-alanine carboxypeptidase family protein</fullName>
    </submittedName>
</protein>
<evidence type="ECO:0000313" key="3">
    <source>
        <dbReference type="Proteomes" id="UP001499959"/>
    </source>
</evidence>
<keyword evidence="2" id="KW-0121">Carboxypeptidase</keyword>
<dbReference type="EMBL" id="BAABJE010000001">
    <property type="protein sequence ID" value="GAA4781390.1"/>
    <property type="molecule type" value="Genomic_DNA"/>
</dbReference>
<dbReference type="CDD" id="cd14852">
    <property type="entry name" value="LD-carboxypeptidase"/>
    <property type="match status" value="1"/>
</dbReference>
<gene>
    <name evidence="2" type="ORF">GCM10023307_02130</name>
</gene>
<reference evidence="3" key="1">
    <citation type="journal article" date="2019" name="Int. J. Syst. Evol. Microbiol.">
        <title>The Global Catalogue of Microorganisms (GCM) 10K type strain sequencing project: providing services to taxonomists for standard genome sequencing and annotation.</title>
        <authorList>
            <consortium name="The Broad Institute Genomics Platform"/>
            <consortium name="The Broad Institute Genome Sequencing Center for Infectious Disease"/>
            <person name="Wu L."/>
            <person name="Ma J."/>
        </authorList>
    </citation>
    <scope>NUCLEOTIDE SEQUENCE [LARGE SCALE GENOMIC DNA]</scope>
    <source>
        <strain evidence="3">JCM 18204</strain>
    </source>
</reference>
<dbReference type="SUPFAM" id="SSF55166">
    <property type="entry name" value="Hedgehog/DD-peptidase"/>
    <property type="match status" value="1"/>
</dbReference>
<keyword evidence="2" id="KW-0378">Hydrolase</keyword>
<accession>A0ABP9AIR2</accession>
<dbReference type="InterPro" id="IPR052179">
    <property type="entry name" value="DD-CPase-like"/>
</dbReference>
<dbReference type="RefSeq" id="WP_345301420.1">
    <property type="nucleotide sequence ID" value="NZ_BAABJE010000001.1"/>
</dbReference>
<evidence type="ECO:0000313" key="2">
    <source>
        <dbReference type="EMBL" id="GAA4781390.1"/>
    </source>
</evidence>
<organism evidence="2 3">
    <name type="scientific">Lysobacter hankyongensis</name>
    <dbReference type="NCBI Taxonomy" id="1176535"/>
    <lineage>
        <taxon>Bacteria</taxon>
        <taxon>Pseudomonadati</taxon>
        <taxon>Pseudomonadota</taxon>
        <taxon>Gammaproteobacteria</taxon>
        <taxon>Lysobacterales</taxon>
        <taxon>Lysobacteraceae</taxon>
        <taxon>Lysobacter</taxon>
    </lineage>
</organism>
<keyword evidence="2" id="KW-0645">Protease</keyword>
<keyword evidence="3" id="KW-1185">Reference proteome</keyword>
<dbReference type="InterPro" id="IPR009045">
    <property type="entry name" value="Zn_M74/Hedgehog-like"/>
</dbReference>
<dbReference type="PANTHER" id="PTHR34385">
    <property type="entry name" value="D-ALANYL-D-ALANINE CARBOXYPEPTIDASE"/>
    <property type="match status" value="1"/>
</dbReference>
<proteinExistence type="predicted"/>
<feature type="domain" description="D-alanyl-D-alanine carboxypeptidase-like core" evidence="1">
    <location>
        <begin position="139"/>
        <end position="263"/>
    </location>
</feature>
<evidence type="ECO:0000259" key="1">
    <source>
        <dbReference type="Pfam" id="PF02557"/>
    </source>
</evidence>
<dbReference type="PANTHER" id="PTHR34385:SF1">
    <property type="entry name" value="PEPTIDOGLYCAN L-ALANYL-D-GLUTAMATE ENDOPEPTIDASE CWLK"/>
    <property type="match status" value="1"/>
</dbReference>